<dbReference type="PANTHER" id="PTHR11783">
    <property type="entry name" value="SULFOTRANSFERASE SULT"/>
    <property type="match status" value="1"/>
</dbReference>
<name>A0A9X1L1B2_9BACT</name>
<evidence type="ECO:0000313" key="5">
    <source>
        <dbReference type="Proteomes" id="UP001139409"/>
    </source>
</evidence>
<protein>
    <submittedName>
        <fullName evidence="4">Sulfotransferase domain-containing protein</fullName>
    </submittedName>
</protein>
<evidence type="ECO:0000256" key="1">
    <source>
        <dbReference type="ARBA" id="ARBA00005771"/>
    </source>
</evidence>
<proteinExistence type="inferred from homology"/>
<sequence>METLEYPVKTREMHNHHFDSTAWNDFKFRDDDIIIGSYAKSGTTWTQQIVCQLLFNGEEHHNVGALSPWLDLRVPPTPVKLEMLEAQQHRRFVKTHLPVDALVYSPKAKYLYVVRDGRDVVWSHYNHHANANENYYAALNGPGLVGPPIEPPTDDIVEYYREWLEKDGFPLWSQFENVKSWWDIRDLPNLKLLHYNNLKKDMPGEIRKLAEFLEIPINEDKWDAIIEHCSFDYMKNHAEDSAPLQGAMWKGGAQTFIHKGTNGRWRDVLSEDDSKRYEDMAYERLGEECARWLLTGEM</sequence>
<dbReference type="Pfam" id="PF00685">
    <property type="entry name" value="Sulfotransfer_1"/>
    <property type="match status" value="1"/>
</dbReference>
<organism evidence="4 5">
    <name type="scientific">Fulvivirga sedimenti</name>
    <dbReference type="NCBI Taxonomy" id="2879465"/>
    <lineage>
        <taxon>Bacteria</taxon>
        <taxon>Pseudomonadati</taxon>
        <taxon>Bacteroidota</taxon>
        <taxon>Cytophagia</taxon>
        <taxon>Cytophagales</taxon>
        <taxon>Fulvivirgaceae</taxon>
        <taxon>Fulvivirga</taxon>
    </lineage>
</organism>
<keyword evidence="5" id="KW-1185">Reference proteome</keyword>
<dbReference type="Gene3D" id="3.40.50.300">
    <property type="entry name" value="P-loop containing nucleotide triphosphate hydrolases"/>
    <property type="match status" value="1"/>
</dbReference>
<dbReference type="Proteomes" id="UP001139409">
    <property type="component" value="Unassembled WGS sequence"/>
</dbReference>
<reference evidence="4" key="1">
    <citation type="submission" date="2021-09" db="EMBL/GenBank/DDBJ databases">
        <title>Fulvivirga sp. isolated from coastal sediment.</title>
        <authorList>
            <person name="Yu H."/>
        </authorList>
    </citation>
    <scope>NUCLEOTIDE SEQUENCE</scope>
    <source>
        <strain evidence="4">1062</strain>
    </source>
</reference>
<dbReference type="EMBL" id="JAIXNE010000003">
    <property type="protein sequence ID" value="MCA6076771.1"/>
    <property type="molecule type" value="Genomic_DNA"/>
</dbReference>
<evidence type="ECO:0000259" key="3">
    <source>
        <dbReference type="Pfam" id="PF00685"/>
    </source>
</evidence>
<evidence type="ECO:0000256" key="2">
    <source>
        <dbReference type="ARBA" id="ARBA00022679"/>
    </source>
</evidence>
<keyword evidence="2" id="KW-0808">Transferase</keyword>
<feature type="domain" description="Sulfotransferase" evidence="3">
    <location>
        <begin position="30"/>
        <end position="285"/>
    </location>
</feature>
<accession>A0A9X1L1B2</accession>
<dbReference type="GO" id="GO:0008146">
    <property type="term" value="F:sulfotransferase activity"/>
    <property type="evidence" value="ECO:0007669"/>
    <property type="project" value="InterPro"/>
</dbReference>
<dbReference type="RefSeq" id="WP_225698762.1">
    <property type="nucleotide sequence ID" value="NZ_JAIXNE010000003.1"/>
</dbReference>
<evidence type="ECO:0000313" key="4">
    <source>
        <dbReference type="EMBL" id="MCA6076771.1"/>
    </source>
</evidence>
<dbReference type="SUPFAM" id="SSF52540">
    <property type="entry name" value="P-loop containing nucleoside triphosphate hydrolases"/>
    <property type="match status" value="1"/>
</dbReference>
<dbReference type="InterPro" id="IPR000863">
    <property type="entry name" value="Sulfotransferase_dom"/>
</dbReference>
<comment type="caution">
    <text evidence="4">The sequence shown here is derived from an EMBL/GenBank/DDBJ whole genome shotgun (WGS) entry which is preliminary data.</text>
</comment>
<gene>
    <name evidence="4" type="ORF">LDX50_17970</name>
</gene>
<dbReference type="InterPro" id="IPR027417">
    <property type="entry name" value="P-loop_NTPase"/>
</dbReference>
<dbReference type="AlphaFoldDB" id="A0A9X1L1B2"/>
<comment type="similarity">
    <text evidence="1">Belongs to the sulfotransferase 1 family.</text>
</comment>